<proteinExistence type="predicted"/>
<evidence type="ECO:0000313" key="2">
    <source>
        <dbReference type="EMBL" id="RWZ78500.1"/>
    </source>
</evidence>
<comment type="caution">
    <text evidence="2">The sequence shown here is derived from an EMBL/GenBank/DDBJ whole genome shotgun (WGS) entry which is preliminary data.</text>
</comment>
<feature type="region of interest" description="Disordered" evidence="1">
    <location>
        <begin position="1"/>
        <end position="21"/>
    </location>
</feature>
<name>A0A4Q0AHL1_9BACT</name>
<reference evidence="2" key="1">
    <citation type="submission" date="2019-01" db="EMBL/GenBank/DDBJ databases">
        <title>Genomic signatures and co-occurrence patterns of the ultra-small Saccharimodia (Patescibacteria phylum) suggest a symbiotic lifestyle.</title>
        <authorList>
            <person name="Lemos L."/>
            <person name="Medeiros J."/>
            <person name="Andreote F."/>
            <person name="Fernandes G."/>
            <person name="Varani A."/>
            <person name="Oliveira G."/>
            <person name="Pylro V."/>
        </authorList>
    </citation>
    <scope>NUCLEOTIDE SEQUENCE [LARGE SCALE GENOMIC DNA]</scope>
    <source>
        <strain evidence="2">AMD02</strain>
    </source>
</reference>
<evidence type="ECO:0000256" key="1">
    <source>
        <dbReference type="SAM" id="MobiDB-lite"/>
    </source>
</evidence>
<evidence type="ECO:0000313" key="3">
    <source>
        <dbReference type="Proteomes" id="UP000289257"/>
    </source>
</evidence>
<gene>
    <name evidence="2" type="ORF">EOT05_01980</name>
</gene>
<dbReference type="EMBL" id="SCKX01000001">
    <property type="protein sequence ID" value="RWZ78500.1"/>
    <property type="molecule type" value="Genomic_DNA"/>
</dbReference>
<dbReference type="AlphaFoldDB" id="A0A4Q0AHL1"/>
<accession>A0A4Q0AHL1</accession>
<sequence length="274" mass="31583">MNEHESHLRPEKQPKAEHGEPDWRRLEVVRGRWFDRVADGIAEAVATRGEINLGTARAIAHVLGRSYSRDSALAEFARTGEGDYLTLRDEYLNLYNDAQADAITKEWIDWLGTFLVERENLGSGRHFMNEHQPPKLGRLLVRIEILVHNQPFTVHLPASLDGEQIEGIREELTNLRLDEDDALQAFLSLPDVDANTPMLMESFHESFVGRYSSPEDVVHWICEIEDWDTEVREYAAERGLLIDSLTPNYPQLLDKLSGLYDLVEWKGYTYVFYK</sequence>
<organism evidence="2 3">
    <name type="scientific">Candidatus Microsaccharimonas sossegonensis</name>
    <dbReference type="NCBI Taxonomy" id="2506948"/>
    <lineage>
        <taxon>Bacteria</taxon>
        <taxon>Candidatus Saccharimonadota</taxon>
        <taxon>Candidatus Saccharimonadia</taxon>
        <taxon>Candidatus Saccharimonadales</taxon>
        <taxon>Candidatus Saccharimonadaceae</taxon>
        <taxon>Candidatus Microsaccharimonas</taxon>
    </lineage>
</organism>
<protein>
    <submittedName>
        <fullName evidence="2">Uncharacterized protein</fullName>
    </submittedName>
</protein>
<dbReference type="Proteomes" id="UP000289257">
    <property type="component" value="Unassembled WGS sequence"/>
</dbReference>
<keyword evidence="3" id="KW-1185">Reference proteome</keyword>